<comment type="caution">
    <text evidence="4">The sequence shown here is derived from an EMBL/GenBank/DDBJ whole genome shotgun (WGS) entry which is preliminary data.</text>
</comment>
<keyword evidence="2" id="KW-0456">Lyase</keyword>
<comment type="similarity">
    <text evidence="1">Belongs to the DSD1 family.</text>
</comment>
<keyword evidence="5" id="KW-1185">Reference proteome</keyword>
<gene>
    <name evidence="4" type="ORF">GCM10023205_19320</name>
</gene>
<dbReference type="Pfam" id="PF14031">
    <property type="entry name" value="D-ser_dehydrat"/>
    <property type="match status" value="1"/>
</dbReference>
<dbReference type="EMBL" id="BAABHS010000005">
    <property type="protein sequence ID" value="GAA4957117.1"/>
    <property type="molecule type" value="Genomic_DNA"/>
</dbReference>
<dbReference type="InterPro" id="IPR051466">
    <property type="entry name" value="D-amino_acid_metab_enzyme"/>
</dbReference>
<reference evidence="5" key="1">
    <citation type="journal article" date="2019" name="Int. J. Syst. Evol. Microbiol.">
        <title>The Global Catalogue of Microorganisms (GCM) 10K type strain sequencing project: providing services to taxonomists for standard genome sequencing and annotation.</title>
        <authorList>
            <consortium name="The Broad Institute Genomics Platform"/>
            <consortium name="The Broad Institute Genome Sequencing Center for Infectious Disease"/>
            <person name="Wu L."/>
            <person name="Ma J."/>
        </authorList>
    </citation>
    <scope>NUCLEOTIDE SEQUENCE [LARGE SCALE GENOMIC DNA]</scope>
    <source>
        <strain evidence="5">JCM 17986</strain>
    </source>
</reference>
<accession>A0ABP9GZU6</accession>
<dbReference type="Gene3D" id="3.20.20.10">
    <property type="entry name" value="Alanine racemase"/>
    <property type="match status" value="1"/>
</dbReference>
<evidence type="ECO:0000256" key="2">
    <source>
        <dbReference type="ARBA" id="ARBA00023239"/>
    </source>
</evidence>
<dbReference type="SMART" id="SM01119">
    <property type="entry name" value="D-ser_dehydrat"/>
    <property type="match status" value="1"/>
</dbReference>
<name>A0ABP9GZU6_9ACTN</name>
<feature type="domain" description="D-serine dehydratase-like" evidence="3">
    <location>
        <begin position="271"/>
        <end position="368"/>
    </location>
</feature>
<dbReference type="InterPro" id="IPR001608">
    <property type="entry name" value="Ala_racemase_N"/>
</dbReference>
<dbReference type="Pfam" id="PF01168">
    <property type="entry name" value="Ala_racemase_N"/>
    <property type="match status" value="1"/>
</dbReference>
<dbReference type="PANTHER" id="PTHR28004">
    <property type="entry name" value="ZGC:162816-RELATED"/>
    <property type="match status" value="1"/>
</dbReference>
<evidence type="ECO:0000313" key="5">
    <source>
        <dbReference type="Proteomes" id="UP001500466"/>
    </source>
</evidence>
<dbReference type="InterPro" id="IPR042208">
    <property type="entry name" value="D-ser_dehydrat-like_sf"/>
</dbReference>
<dbReference type="Gene3D" id="2.40.37.20">
    <property type="entry name" value="D-serine dehydratase-like domain"/>
    <property type="match status" value="1"/>
</dbReference>
<evidence type="ECO:0000256" key="1">
    <source>
        <dbReference type="ARBA" id="ARBA00005323"/>
    </source>
</evidence>
<dbReference type="InterPro" id="IPR026956">
    <property type="entry name" value="D-ser_dehydrat-like_dom"/>
</dbReference>
<evidence type="ECO:0000313" key="4">
    <source>
        <dbReference type="EMBL" id="GAA4957117.1"/>
    </source>
</evidence>
<dbReference type="Proteomes" id="UP001500466">
    <property type="component" value="Unassembled WGS sequence"/>
</dbReference>
<evidence type="ECO:0000259" key="3">
    <source>
        <dbReference type="SMART" id="SM01119"/>
    </source>
</evidence>
<dbReference type="SUPFAM" id="SSF51419">
    <property type="entry name" value="PLP-binding barrel"/>
    <property type="match status" value="1"/>
</dbReference>
<sequence length="382" mass="39370">MSSAPFLETSLPAPLDAIATPALLVELPRMESNIARMAEAYAAAGVALRPHVKTSKCWEVARRQLAAGAVGFTCSTPEEVDWLLGQGVPDLVWAHVPVGPAKVAFVVDAVARADRAGQRLAVALDSVAAGQPLSEAALRAGVRVPFVLEVNTGHGRAGAEPGKVPGRARELAALPGLLLRGVFTHEGHLSRYVGDRAGLERAGLGAGTLLASLADILRTEGHTMDIVSVGSTPGATSAPFAEGVTEARPGTYVYFDANQMRLGSAVLDQCALTVLGRVVSTERPGVVVTDAGIKAMSSDAIAAAGSVGLVCDVHGVPLADVEFSDANEEHGFLTGPGTAALKVGDLVRIVPNHACGTTNMFGTLHAVADGTVVERWAITARH</sequence>
<dbReference type="PANTHER" id="PTHR28004:SF2">
    <property type="entry name" value="D-SERINE DEHYDRATASE"/>
    <property type="match status" value="1"/>
</dbReference>
<proteinExistence type="inferred from homology"/>
<protein>
    <submittedName>
        <fullName evidence="4">DSD1 family PLP-dependent enzyme</fullName>
    </submittedName>
</protein>
<dbReference type="InterPro" id="IPR029066">
    <property type="entry name" value="PLP-binding_barrel"/>
</dbReference>
<organism evidence="4 5">
    <name type="scientific">Yinghuangia aomiensis</name>
    <dbReference type="NCBI Taxonomy" id="676205"/>
    <lineage>
        <taxon>Bacteria</taxon>
        <taxon>Bacillati</taxon>
        <taxon>Actinomycetota</taxon>
        <taxon>Actinomycetes</taxon>
        <taxon>Kitasatosporales</taxon>
        <taxon>Streptomycetaceae</taxon>
        <taxon>Yinghuangia</taxon>
    </lineage>
</organism>
<dbReference type="RefSeq" id="WP_345674927.1">
    <property type="nucleotide sequence ID" value="NZ_BAABHS010000005.1"/>
</dbReference>